<organism evidence="3 4">
    <name type="scientific">Lophium mytilinum</name>
    <dbReference type="NCBI Taxonomy" id="390894"/>
    <lineage>
        <taxon>Eukaryota</taxon>
        <taxon>Fungi</taxon>
        <taxon>Dikarya</taxon>
        <taxon>Ascomycota</taxon>
        <taxon>Pezizomycotina</taxon>
        <taxon>Dothideomycetes</taxon>
        <taxon>Pleosporomycetidae</taxon>
        <taxon>Mytilinidiales</taxon>
        <taxon>Mytilinidiaceae</taxon>
        <taxon>Lophium</taxon>
    </lineage>
</organism>
<proteinExistence type="predicted"/>
<gene>
    <name evidence="3" type="ORF">BU16DRAFT_443323</name>
</gene>
<dbReference type="Gene3D" id="3.30.360.10">
    <property type="entry name" value="Dihydrodipicolinate Reductase, domain 2"/>
    <property type="match status" value="1"/>
</dbReference>
<keyword evidence="4" id="KW-1185">Reference proteome</keyword>
<dbReference type="InterPro" id="IPR000683">
    <property type="entry name" value="Gfo/Idh/MocA-like_OxRdtase_N"/>
</dbReference>
<dbReference type="SUPFAM" id="SSF51735">
    <property type="entry name" value="NAD(P)-binding Rossmann-fold domains"/>
    <property type="match status" value="1"/>
</dbReference>
<dbReference type="OrthoDB" id="64915at2759"/>
<accession>A0A6A6QKR7</accession>
<dbReference type="EMBL" id="MU004193">
    <property type="protein sequence ID" value="KAF2492570.1"/>
    <property type="molecule type" value="Genomic_DNA"/>
</dbReference>
<dbReference type="AlphaFoldDB" id="A0A6A6QKR7"/>
<evidence type="ECO:0000259" key="2">
    <source>
        <dbReference type="Pfam" id="PF22685"/>
    </source>
</evidence>
<dbReference type="PANTHER" id="PTHR43708">
    <property type="entry name" value="CONSERVED EXPRESSED OXIDOREDUCTASE (EUROFUNG)"/>
    <property type="match status" value="1"/>
</dbReference>
<dbReference type="InterPro" id="IPR036291">
    <property type="entry name" value="NAD(P)-bd_dom_sf"/>
</dbReference>
<dbReference type="SUPFAM" id="SSF55347">
    <property type="entry name" value="Glyceraldehyde-3-phosphate dehydrogenase-like, C-terminal domain"/>
    <property type="match status" value="1"/>
</dbReference>
<dbReference type="InterPro" id="IPR051317">
    <property type="entry name" value="Gfo/Idh/MocA_oxidoreduct"/>
</dbReference>
<dbReference type="Pfam" id="PF22685">
    <property type="entry name" value="Gal80p_C-like"/>
    <property type="match status" value="1"/>
</dbReference>
<reference evidence="3" key="1">
    <citation type="journal article" date="2020" name="Stud. Mycol.">
        <title>101 Dothideomycetes genomes: a test case for predicting lifestyles and emergence of pathogens.</title>
        <authorList>
            <person name="Haridas S."/>
            <person name="Albert R."/>
            <person name="Binder M."/>
            <person name="Bloem J."/>
            <person name="Labutti K."/>
            <person name="Salamov A."/>
            <person name="Andreopoulos B."/>
            <person name="Baker S."/>
            <person name="Barry K."/>
            <person name="Bills G."/>
            <person name="Bluhm B."/>
            <person name="Cannon C."/>
            <person name="Castanera R."/>
            <person name="Culley D."/>
            <person name="Daum C."/>
            <person name="Ezra D."/>
            <person name="Gonzalez J."/>
            <person name="Henrissat B."/>
            <person name="Kuo A."/>
            <person name="Liang C."/>
            <person name="Lipzen A."/>
            <person name="Lutzoni F."/>
            <person name="Magnuson J."/>
            <person name="Mondo S."/>
            <person name="Nolan M."/>
            <person name="Ohm R."/>
            <person name="Pangilinan J."/>
            <person name="Park H.-J."/>
            <person name="Ramirez L."/>
            <person name="Alfaro M."/>
            <person name="Sun H."/>
            <person name="Tritt A."/>
            <person name="Yoshinaga Y."/>
            <person name="Zwiers L.-H."/>
            <person name="Turgeon B."/>
            <person name="Goodwin S."/>
            <person name="Spatafora J."/>
            <person name="Crous P."/>
            <person name="Grigoriev I."/>
        </authorList>
    </citation>
    <scope>NUCLEOTIDE SEQUENCE</scope>
    <source>
        <strain evidence="3">CBS 269.34</strain>
    </source>
</reference>
<name>A0A6A6QKR7_9PEZI</name>
<feature type="domain" description="Gfo/Idh/MocA-like oxidoreductase N-terminal" evidence="1">
    <location>
        <begin position="6"/>
        <end position="131"/>
    </location>
</feature>
<dbReference type="PANTHER" id="PTHR43708:SF1">
    <property type="entry name" value="GALACTOSE_LACTOSE METABOLISM REGULATORY PROTEIN GAL80"/>
    <property type="match status" value="1"/>
</dbReference>
<dbReference type="GO" id="GO:0000166">
    <property type="term" value="F:nucleotide binding"/>
    <property type="evidence" value="ECO:0007669"/>
    <property type="project" value="InterPro"/>
</dbReference>
<protein>
    <submittedName>
        <fullName evidence="3">NAD(P)-binding protein</fullName>
    </submittedName>
</protein>
<feature type="non-terminal residue" evidence="3">
    <location>
        <position position="294"/>
    </location>
</feature>
<dbReference type="InterPro" id="IPR055080">
    <property type="entry name" value="Gal80p-like_C"/>
</dbReference>
<evidence type="ECO:0000259" key="1">
    <source>
        <dbReference type="Pfam" id="PF01408"/>
    </source>
</evidence>
<evidence type="ECO:0000313" key="4">
    <source>
        <dbReference type="Proteomes" id="UP000799750"/>
    </source>
</evidence>
<dbReference type="Gene3D" id="3.40.50.720">
    <property type="entry name" value="NAD(P)-binding Rossmann-like Domain"/>
    <property type="match status" value="1"/>
</dbReference>
<evidence type="ECO:0000313" key="3">
    <source>
        <dbReference type="EMBL" id="KAF2492570.1"/>
    </source>
</evidence>
<dbReference type="Pfam" id="PF01408">
    <property type="entry name" value="GFO_IDH_MocA"/>
    <property type="match status" value="1"/>
</dbReference>
<dbReference type="Proteomes" id="UP000799750">
    <property type="component" value="Unassembled WGS sequence"/>
</dbReference>
<feature type="domain" description="Gal80p-like C-terminal" evidence="2">
    <location>
        <begin position="138"/>
        <end position="292"/>
    </location>
</feature>
<sequence length="294" mass="30866">MPPTRIGLVGLSPNAISAYASTAHLPYLTHSPHYTITALCNSTLPSARTAIAAYHLPASTAAYDSVAALAADPNVDLVVVSVKVGLHAALAAPALRAWKPVLCEWPLGINSTEAAQLAALAAENGVKTYVGAQTRFSPPVAALRKLLASGAIGEVLSTDVTATFGPPIEIWMKSADFYLDLKSGGNPLAIRFAHFVDAFCHTLGEFEGYDSVLKTNGKSVKVYDITMGEMATVAKEPESKPYETMTRTSPDEILLHGTLAGGAVAGLHFRTGEKEIDGSSFKWTITGTGGIVQV</sequence>